<evidence type="ECO:0000256" key="5">
    <source>
        <dbReference type="ARBA" id="ARBA00022989"/>
    </source>
</evidence>
<accession>A0ABS4SW35</accession>
<evidence type="ECO:0000256" key="4">
    <source>
        <dbReference type="ARBA" id="ARBA00022692"/>
    </source>
</evidence>
<dbReference type="InterPro" id="IPR003399">
    <property type="entry name" value="Mce/MlaD"/>
</dbReference>
<sequence>MDDVAMDQVAERPVTARAVTRRSRRISAIWLIPLAAVLVGGWLVWHTLSKQGPTITITFASAEGLQAGQSQLRYKDIVFGTVQGLTLTADRARVLVTIATTREAEPLLTDQTVFWVVKPRLFAGSVSGLETLLSGSYVGMRPPQSEAPTEGRAQREFVGQEDPPVLEANVPGRTFQLKAKRLGSISLGSPVFFRDLEVGEVLGWDIAEMAESATIRVFVRTPFDAYVRDETRFWNASGVSLKLGGAGVDLQLESVRALLLGGIAFDTPDEHRQAGVSPENHVFPLFPDRDTANAASYSRKVPVLSYFPGSVRGLGPGSEVTMHGLVVGHVTDVRLAPDRANDRVVAPVRYEIEPERILGVGGKAVFSTTEEAADVLVRRGLRATLQSANLITGQQMVALDFVADAPPVSVTKEGTDFVLPTTESGNLSDLQASAAALLDKVNAIPFKQIGDNLDGILGKMNDLAGDPQLRQTVAELSTAVASANTLLQHLDSGVAPTLKELSGTSTALQKALGNANRLILSLDNSYGDNTRFNRDLDRLLAQLNEAARSIRTLADMLARHPEALIKGRPAGGVE</sequence>
<keyword evidence="7" id="KW-0175">Coiled coil</keyword>
<keyword evidence="6 8" id="KW-0472">Membrane</keyword>
<reference evidence="10 11" key="1">
    <citation type="submission" date="2021-03" db="EMBL/GenBank/DDBJ databases">
        <title>Genomic Encyclopedia of Type Strains, Phase III (KMG-III): the genomes of soil and plant-associated and newly described type strains.</title>
        <authorList>
            <person name="Whitman W."/>
        </authorList>
    </citation>
    <scope>NUCLEOTIDE SEQUENCE [LARGE SCALE GENOMIC DNA]</scope>
    <source>
        <strain evidence="10 11">IMMIB AFH-6</strain>
    </source>
</reference>
<evidence type="ECO:0000256" key="2">
    <source>
        <dbReference type="ARBA" id="ARBA00022475"/>
    </source>
</evidence>
<gene>
    <name evidence="10" type="ORF">J2851_006596</name>
</gene>
<dbReference type="InterPro" id="IPR051800">
    <property type="entry name" value="PqiA-PqiB_transport"/>
</dbReference>
<dbReference type="PANTHER" id="PTHR30462:SF0">
    <property type="entry name" value="INTERMEMBRANE TRANSPORT PROTEIN YEBT"/>
    <property type="match status" value="1"/>
</dbReference>
<organism evidence="10 11">
    <name type="scientific">Azospirillum rugosum</name>
    <dbReference type="NCBI Taxonomy" id="416170"/>
    <lineage>
        <taxon>Bacteria</taxon>
        <taxon>Pseudomonadati</taxon>
        <taxon>Pseudomonadota</taxon>
        <taxon>Alphaproteobacteria</taxon>
        <taxon>Rhodospirillales</taxon>
        <taxon>Azospirillaceae</taxon>
        <taxon>Azospirillum</taxon>
    </lineage>
</organism>
<evidence type="ECO:0000256" key="8">
    <source>
        <dbReference type="SAM" id="Phobius"/>
    </source>
</evidence>
<keyword evidence="2" id="KW-1003">Cell membrane</keyword>
<feature type="transmembrane region" description="Helical" evidence="8">
    <location>
        <begin position="26"/>
        <end position="45"/>
    </location>
</feature>
<dbReference type="Pfam" id="PF02470">
    <property type="entry name" value="MlaD"/>
    <property type="match status" value="2"/>
</dbReference>
<keyword evidence="5 8" id="KW-1133">Transmembrane helix</keyword>
<dbReference type="RefSeq" id="WP_209772363.1">
    <property type="nucleotide sequence ID" value="NZ_JAGINP010000035.1"/>
</dbReference>
<evidence type="ECO:0000259" key="9">
    <source>
        <dbReference type="Pfam" id="PF02470"/>
    </source>
</evidence>
<feature type="domain" description="Mce/MlaD" evidence="9">
    <location>
        <begin position="52"/>
        <end position="142"/>
    </location>
</feature>
<evidence type="ECO:0000313" key="11">
    <source>
        <dbReference type="Proteomes" id="UP000781958"/>
    </source>
</evidence>
<name>A0ABS4SW35_9PROT</name>
<dbReference type="EMBL" id="JAGINP010000035">
    <property type="protein sequence ID" value="MBP2296778.1"/>
    <property type="molecule type" value="Genomic_DNA"/>
</dbReference>
<protein>
    <submittedName>
        <fullName evidence="10">Paraquat-inducible protein B</fullName>
    </submittedName>
</protein>
<comment type="caution">
    <text evidence="10">The sequence shown here is derived from an EMBL/GenBank/DDBJ whole genome shotgun (WGS) entry which is preliminary data.</text>
</comment>
<evidence type="ECO:0000256" key="3">
    <source>
        <dbReference type="ARBA" id="ARBA00022519"/>
    </source>
</evidence>
<proteinExistence type="predicted"/>
<keyword evidence="4 8" id="KW-0812">Transmembrane</keyword>
<feature type="coiled-coil region" evidence="7">
    <location>
        <begin position="529"/>
        <end position="556"/>
    </location>
</feature>
<keyword evidence="3" id="KW-0997">Cell inner membrane</keyword>
<evidence type="ECO:0000256" key="6">
    <source>
        <dbReference type="ARBA" id="ARBA00023136"/>
    </source>
</evidence>
<evidence type="ECO:0000256" key="1">
    <source>
        <dbReference type="ARBA" id="ARBA00004533"/>
    </source>
</evidence>
<dbReference type="PANTHER" id="PTHR30462">
    <property type="entry name" value="INTERMEMBRANE TRANSPORT PROTEIN PQIB-RELATED"/>
    <property type="match status" value="1"/>
</dbReference>
<feature type="domain" description="Mce/MlaD" evidence="9">
    <location>
        <begin position="306"/>
        <end position="401"/>
    </location>
</feature>
<evidence type="ECO:0000313" key="10">
    <source>
        <dbReference type="EMBL" id="MBP2296778.1"/>
    </source>
</evidence>
<keyword evidence="11" id="KW-1185">Reference proteome</keyword>
<comment type="subcellular location">
    <subcellularLocation>
        <location evidence="1">Cell inner membrane</location>
    </subcellularLocation>
</comment>
<dbReference type="Proteomes" id="UP000781958">
    <property type="component" value="Unassembled WGS sequence"/>
</dbReference>
<evidence type="ECO:0000256" key="7">
    <source>
        <dbReference type="SAM" id="Coils"/>
    </source>
</evidence>